<protein>
    <submittedName>
        <fullName evidence="4">Uncharacterized protein</fullName>
    </submittedName>
</protein>
<proteinExistence type="predicted"/>
<feature type="region of interest" description="Disordered" evidence="1">
    <location>
        <begin position="324"/>
        <end position="351"/>
    </location>
</feature>
<evidence type="ECO:0000313" key="4">
    <source>
        <dbReference type="EMBL" id="CAF2023878.1"/>
    </source>
</evidence>
<organism evidence="4 5">
    <name type="scientific">Rotaria magnacalcarata</name>
    <dbReference type="NCBI Taxonomy" id="392030"/>
    <lineage>
        <taxon>Eukaryota</taxon>
        <taxon>Metazoa</taxon>
        <taxon>Spiralia</taxon>
        <taxon>Gnathifera</taxon>
        <taxon>Rotifera</taxon>
        <taxon>Eurotatoria</taxon>
        <taxon>Bdelloidea</taxon>
        <taxon>Philodinida</taxon>
        <taxon>Philodinidae</taxon>
        <taxon>Rotaria</taxon>
    </lineage>
</organism>
<dbReference type="EMBL" id="CAJNOW010022164">
    <property type="protein sequence ID" value="CAF1686798.1"/>
    <property type="molecule type" value="Genomic_DNA"/>
</dbReference>
<feature type="region of interest" description="Disordered" evidence="1">
    <location>
        <begin position="462"/>
        <end position="482"/>
    </location>
</feature>
<evidence type="ECO:0000313" key="5">
    <source>
        <dbReference type="Proteomes" id="UP000663824"/>
    </source>
</evidence>
<dbReference type="OrthoDB" id="10012203at2759"/>
<feature type="region of interest" description="Disordered" evidence="1">
    <location>
        <begin position="285"/>
        <end position="307"/>
    </location>
</feature>
<name>A0A816NEU5_9BILA</name>
<dbReference type="Proteomes" id="UP000663824">
    <property type="component" value="Unassembled WGS sequence"/>
</dbReference>
<gene>
    <name evidence="2" type="ORF">CJN711_LOCUS34967</name>
    <name evidence="3" type="ORF">KQP761_LOCUS38935</name>
    <name evidence="4" type="ORF">MBJ925_LOCUS9403</name>
</gene>
<accession>A0A816NEU5</accession>
<feature type="compositionally biased region" description="Low complexity" evidence="1">
    <location>
        <begin position="288"/>
        <end position="306"/>
    </location>
</feature>
<comment type="caution">
    <text evidence="4">The sequence shown here is derived from an EMBL/GenBank/DDBJ whole genome shotgun (WGS) entry which is preliminary data.</text>
</comment>
<feature type="compositionally biased region" description="Low complexity" evidence="1">
    <location>
        <begin position="462"/>
        <end position="476"/>
    </location>
</feature>
<evidence type="ECO:0000313" key="3">
    <source>
        <dbReference type="EMBL" id="CAF1686798.1"/>
    </source>
</evidence>
<dbReference type="EMBL" id="CAJNOV010017028">
    <property type="protein sequence ID" value="CAF1599328.1"/>
    <property type="molecule type" value="Genomic_DNA"/>
</dbReference>
<dbReference type="EMBL" id="CAJNRE010003514">
    <property type="protein sequence ID" value="CAF2023878.1"/>
    <property type="molecule type" value="Genomic_DNA"/>
</dbReference>
<feature type="compositionally biased region" description="Basic and acidic residues" evidence="1">
    <location>
        <begin position="338"/>
        <end position="350"/>
    </location>
</feature>
<dbReference type="Proteomes" id="UP000663834">
    <property type="component" value="Unassembled WGS sequence"/>
</dbReference>
<sequence length="507" mass="57259">MSTIKNKKIAKSHMTKSNQFENIKPIEVKCFLDENKITLTTDKQETDVTATMTTIVPHVKRVTSASTKKKIVAPVTDMVTSKPIRHLAILPPAKEQAKKEFIKRRSNLSETFNMYDGPTTTPTVKRSLDETLTINFENNESQVADSKCQIPIHIELKTGETNVCDNTTLSSVCELADQVKLQQKPHSLIGRYQLPNANRSSTPTPPVHVANVNYDEIQTSEVTDKQILIKQFYAQLEKMKTTFGIEQTHPVTTKNVLTLDSGEVTQTSTAIQLKDNATETCVLSATAQPQNKKPPVPKKQTTTKTTSCRIKSAPVTMATQLHRDKNSHRVLSCKQQKRPTEKNPTQEKKSIHIKANPKRNTESAPLTRIDIHGPEITLLPHDEQECQQMYEKLQRLQPNGVCVDLNTLRRALYPPVGTANYSPNLNNHEQASAFKSYRQRTEEIPQSWIKGDHRYVNAYVSKQQSESQVKSNESNQKIASDSTNIDRITDQVKKHAAINYSYYTRTK</sequence>
<dbReference type="AlphaFoldDB" id="A0A816NEU5"/>
<evidence type="ECO:0000313" key="2">
    <source>
        <dbReference type="EMBL" id="CAF1599328.1"/>
    </source>
</evidence>
<dbReference type="Proteomes" id="UP000663855">
    <property type="component" value="Unassembled WGS sequence"/>
</dbReference>
<evidence type="ECO:0000256" key="1">
    <source>
        <dbReference type="SAM" id="MobiDB-lite"/>
    </source>
</evidence>
<reference evidence="4" key="1">
    <citation type="submission" date="2021-02" db="EMBL/GenBank/DDBJ databases">
        <authorList>
            <person name="Nowell W R."/>
        </authorList>
    </citation>
    <scope>NUCLEOTIDE SEQUENCE</scope>
</reference>